<evidence type="ECO:0008006" key="4">
    <source>
        <dbReference type="Google" id="ProtNLM"/>
    </source>
</evidence>
<feature type="chain" id="PRO_5026153657" description="Lipoprotein" evidence="1">
    <location>
        <begin position="26"/>
        <end position="254"/>
    </location>
</feature>
<evidence type="ECO:0000313" key="2">
    <source>
        <dbReference type="EMBL" id="MSU08335.1"/>
    </source>
</evidence>
<comment type="caution">
    <text evidence="2">The sequence shown here is derived from an EMBL/GenBank/DDBJ whole genome shotgun (WGS) entry which is preliminary data.</text>
</comment>
<accession>A0A6I2UEQ9</accession>
<dbReference type="GeneID" id="96778253"/>
<organism evidence="2 3">
    <name type="scientific">Anaerovibrio slackiae</name>
    <dbReference type="NCBI Taxonomy" id="2652309"/>
    <lineage>
        <taxon>Bacteria</taxon>
        <taxon>Bacillati</taxon>
        <taxon>Bacillota</taxon>
        <taxon>Negativicutes</taxon>
        <taxon>Selenomonadales</taxon>
        <taxon>Selenomonadaceae</taxon>
        <taxon>Anaerovibrio</taxon>
    </lineage>
</organism>
<name>A0A6I2UEQ9_9FIRM</name>
<keyword evidence="3" id="KW-1185">Reference proteome</keyword>
<dbReference type="EMBL" id="VUNR01000006">
    <property type="protein sequence ID" value="MSU08335.1"/>
    <property type="molecule type" value="Genomic_DNA"/>
</dbReference>
<proteinExistence type="predicted"/>
<feature type="signal peptide" evidence="1">
    <location>
        <begin position="1"/>
        <end position="25"/>
    </location>
</feature>
<evidence type="ECO:0000313" key="3">
    <source>
        <dbReference type="Proteomes" id="UP000433181"/>
    </source>
</evidence>
<gene>
    <name evidence="2" type="ORF">FYJ84_04935</name>
</gene>
<protein>
    <recommendedName>
        <fullName evidence="4">Lipoprotein</fullName>
    </recommendedName>
</protein>
<dbReference type="AlphaFoldDB" id="A0A6I2UEQ9"/>
<keyword evidence="1" id="KW-0732">Signal</keyword>
<dbReference type="Proteomes" id="UP000433181">
    <property type="component" value="Unassembled WGS sequence"/>
</dbReference>
<evidence type="ECO:0000256" key="1">
    <source>
        <dbReference type="SAM" id="SignalP"/>
    </source>
</evidence>
<sequence>MRREIRRIFAMLLLLAGLCAHTAFAEYSGDRQVQEFIPCIAGIWVDEAGHRQMHIFGGQDGINSFRIMGIRDWEGNAADGSAVLTVMEKRGSREMTVEYHRDGADSWLLLDGRLKVVPEQAEKVHAESVGGVSLDMPMMQLLYLYGPPAEYLEEAATKELCGVESYAWYYRNEGWLVTFDRSSSTVDRIFLFPGSSKFLDRSVLNCDSPLERFEGLYGLGRCPKAGDSFHLGQQEYLSFAGYPAYICLSIYDGQ</sequence>
<reference evidence="2 3" key="1">
    <citation type="submission" date="2019-08" db="EMBL/GenBank/DDBJ databases">
        <title>In-depth cultivation of the pig gut microbiome towards novel bacterial diversity and tailored functional studies.</title>
        <authorList>
            <person name="Wylensek D."/>
            <person name="Hitch T.C.A."/>
            <person name="Clavel T."/>
        </authorList>
    </citation>
    <scope>NUCLEOTIDE SEQUENCE [LARGE SCALE GENOMIC DNA]</scope>
    <source>
        <strain evidence="2 3">WCA-693-APC-5D-A</strain>
    </source>
</reference>
<dbReference type="RefSeq" id="WP_154406496.1">
    <property type="nucleotide sequence ID" value="NZ_VUNR01000006.1"/>
</dbReference>